<evidence type="ECO:0000256" key="2">
    <source>
        <dbReference type="ARBA" id="ARBA00007103"/>
    </source>
</evidence>
<dbReference type="FunFam" id="3.40.50.1100:FF:000118">
    <property type="entry name" value="Related to CYS4-cystathionine beta-synthase"/>
    <property type="match status" value="1"/>
</dbReference>
<dbReference type="Pfam" id="PF00291">
    <property type="entry name" value="PALP"/>
    <property type="match status" value="1"/>
</dbReference>
<dbReference type="SUPFAM" id="SSF53686">
    <property type="entry name" value="Tryptophan synthase beta subunit-like PLP-dependent enzymes"/>
    <property type="match status" value="1"/>
</dbReference>
<keyword evidence="6" id="KW-1185">Reference proteome</keyword>
<comment type="cofactor">
    <cofactor evidence="1">
        <name>pyridoxal 5'-phosphate</name>
        <dbReference type="ChEBI" id="CHEBI:597326"/>
    </cofactor>
</comment>
<feature type="domain" description="Tryptophan synthase beta chain-like PALP" evidence="4">
    <location>
        <begin position="7"/>
        <end position="299"/>
    </location>
</feature>
<evidence type="ECO:0000256" key="1">
    <source>
        <dbReference type="ARBA" id="ARBA00001933"/>
    </source>
</evidence>
<dbReference type="Proteomes" id="UP000319576">
    <property type="component" value="Chromosome"/>
</dbReference>
<evidence type="ECO:0000313" key="6">
    <source>
        <dbReference type="Proteomes" id="UP000319576"/>
    </source>
</evidence>
<organism evidence="5 6">
    <name type="scientific">Urbifossiella limnaea</name>
    <dbReference type="NCBI Taxonomy" id="2528023"/>
    <lineage>
        <taxon>Bacteria</taxon>
        <taxon>Pseudomonadati</taxon>
        <taxon>Planctomycetota</taxon>
        <taxon>Planctomycetia</taxon>
        <taxon>Gemmatales</taxon>
        <taxon>Gemmataceae</taxon>
        <taxon>Urbifossiella</taxon>
    </lineage>
</organism>
<dbReference type="KEGG" id="uli:ETAA1_33390"/>
<dbReference type="InterPro" id="IPR036052">
    <property type="entry name" value="TrpB-like_PALP_sf"/>
</dbReference>
<dbReference type="InterPro" id="IPR001926">
    <property type="entry name" value="TrpB-like_PALP"/>
</dbReference>
<reference evidence="5 6" key="1">
    <citation type="submission" date="2019-02" db="EMBL/GenBank/DDBJ databases">
        <title>Deep-cultivation of Planctomycetes and their phenomic and genomic characterization uncovers novel biology.</title>
        <authorList>
            <person name="Wiegand S."/>
            <person name="Jogler M."/>
            <person name="Boedeker C."/>
            <person name="Pinto D."/>
            <person name="Vollmers J."/>
            <person name="Rivas-Marin E."/>
            <person name="Kohn T."/>
            <person name="Peeters S.H."/>
            <person name="Heuer A."/>
            <person name="Rast P."/>
            <person name="Oberbeckmann S."/>
            <person name="Bunk B."/>
            <person name="Jeske O."/>
            <person name="Meyerdierks A."/>
            <person name="Storesund J.E."/>
            <person name="Kallscheuer N."/>
            <person name="Luecker S."/>
            <person name="Lage O.M."/>
            <person name="Pohl T."/>
            <person name="Merkel B.J."/>
            <person name="Hornburger P."/>
            <person name="Mueller R.-W."/>
            <person name="Bruemmer F."/>
            <person name="Labrenz M."/>
            <person name="Spormann A.M."/>
            <person name="Op den Camp H."/>
            <person name="Overmann J."/>
            <person name="Amann R."/>
            <person name="Jetten M.S.M."/>
            <person name="Mascher T."/>
            <person name="Medema M.H."/>
            <person name="Devos D.P."/>
            <person name="Kaster A.-K."/>
            <person name="Ovreas L."/>
            <person name="Rohde M."/>
            <person name="Galperin M.Y."/>
            <person name="Jogler C."/>
        </authorList>
    </citation>
    <scope>NUCLEOTIDE SEQUENCE [LARGE SCALE GENOMIC DNA]</scope>
    <source>
        <strain evidence="5 6">ETA_A1</strain>
    </source>
</reference>
<dbReference type="CDD" id="cd01561">
    <property type="entry name" value="CBS_like"/>
    <property type="match status" value="1"/>
</dbReference>
<evidence type="ECO:0000256" key="3">
    <source>
        <dbReference type="ARBA" id="ARBA00022898"/>
    </source>
</evidence>
<gene>
    <name evidence="5" type="primary">cysK</name>
    <name evidence="5" type="ORF">ETAA1_33390</name>
</gene>
<dbReference type="PANTHER" id="PTHR10314">
    <property type="entry name" value="CYSTATHIONINE BETA-SYNTHASE"/>
    <property type="match status" value="1"/>
</dbReference>
<dbReference type="EMBL" id="CP036273">
    <property type="protein sequence ID" value="QDU21372.1"/>
    <property type="molecule type" value="Genomic_DNA"/>
</dbReference>
<proteinExistence type="inferred from homology"/>
<accession>A0A517XV35</accession>
<protein>
    <submittedName>
        <fullName evidence="5">Cysteine synthase</fullName>
        <ecNumber evidence="5">2.5.1.47</ecNumber>
    </submittedName>
</protein>
<dbReference type="EC" id="2.5.1.47" evidence="5"/>
<dbReference type="InterPro" id="IPR050214">
    <property type="entry name" value="Cys_Synth/Cystath_Beta-Synth"/>
</dbReference>
<keyword evidence="3" id="KW-0663">Pyridoxal phosphate</keyword>
<dbReference type="GO" id="GO:0004124">
    <property type="term" value="F:cysteine synthase activity"/>
    <property type="evidence" value="ECO:0007669"/>
    <property type="project" value="UniProtKB-EC"/>
</dbReference>
<keyword evidence="5" id="KW-0808">Transferase</keyword>
<dbReference type="OrthoDB" id="9808024at2"/>
<sequence>MGSTTILDRIGNTPLVRLNRVASGCPVPVYGKCEFLNPGGSGKDRIAKAIVDDAERRGVLRSGMTLIEATAGNTGIGLALVAAVRGYRLVCVMPEKMSEDKRAALRAAGAEVVVTPNAPPHDPQNFQQAARRLAAERGWFLTDQFAHPANPRVHEETTGPEILEQCGGRVGAFVCGVGTGGTITGVGRYLRARAPGASVILADPVGSRLAHLVNPAHPDHDAAYAVEGIGGSVAPPVLDFAVIDIAERVSDDESFAMTGRLIREEGLLVGGSSGTAVAAALRIAARSQHSDPIVVLLADSWDRYLSRAWIRQGTASLESE</sequence>
<dbReference type="RefSeq" id="WP_145240262.1">
    <property type="nucleotide sequence ID" value="NZ_CP036273.1"/>
</dbReference>
<comment type="similarity">
    <text evidence="2">Belongs to the cysteine synthase/cystathionine beta-synthase family.</text>
</comment>
<dbReference type="Gene3D" id="3.40.50.1100">
    <property type="match status" value="2"/>
</dbReference>
<evidence type="ECO:0000259" key="4">
    <source>
        <dbReference type="Pfam" id="PF00291"/>
    </source>
</evidence>
<dbReference type="FunFam" id="3.40.50.1100:FF:000003">
    <property type="entry name" value="Cystathionine beta-synthase"/>
    <property type="match status" value="1"/>
</dbReference>
<dbReference type="AlphaFoldDB" id="A0A517XV35"/>
<name>A0A517XV35_9BACT</name>
<evidence type="ECO:0000313" key="5">
    <source>
        <dbReference type="EMBL" id="QDU21372.1"/>
    </source>
</evidence>